<dbReference type="Proteomes" id="UP000186019">
    <property type="component" value="Unassembled WGS sequence"/>
</dbReference>
<dbReference type="SUPFAM" id="SSF53187">
    <property type="entry name" value="Zn-dependent exopeptidases"/>
    <property type="match status" value="1"/>
</dbReference>
<reference evidence="1 2" key="1">
    <citation type="submission" date="2017-01" db="EMBL/GenBank/DDBJ databases">
        <authorList>
            <person name="Mah S.A."/>
            <person name="Swanson W.J."/>
            <person name="Moy G.W."/>
            <person name="Vacquier V.D."/>
        </authorList>
    </citation>
    <scope>NUCLEOTIDE SEQUENCE [LARGE SCALE GENOMIC DNA]</scope>
    <source>
        <strain evidence="1 2">DSM 29590</strain>
    </source>
</reference>
<dbReference type="PIRSF" id="PIRSF029730">
    <property type="entry name" value="UCP029730"/>
    <property type="match status" value="1"/>
</dbReference>
<evidence type="ECO:0000313" key="1">
    <source>
        <dbReference type="EMBL" id="SIR98126.1"/>
    </source>
</evidence>
<dbReference type="InterPro" id="IPR011227">
    <property type="entry name" value="UCP029730"/>
</dbReference>
<dbReference type="GO" id="GO:0016787">
    <property type="term" value="F:hydrolase activity"/>
    <property type="evidence" value="ECO:0007669"/>
    <property type="project" value="UniProtKB-KW"/>
</dbReference>
<accession>A0A1N7FD25</accession>
<proteinExistence type="predicted"/>
<dbReference type="InterPro" id="IPR007709">
    <property type="entry name" value="N-FG_amidohydro"/>
</dbReference>
<name>A0A1N7FD25_9RHOB</name>
<keyword evidence="2" id="KW-1185">Reference proteome</keyword>
<evidence type="ECO:0000313" key="2">
    <source>
        <dbReference type="Proteomes" id="UP000186019"/>
    </source>
</evidence>
<dbReference type="Pfam" id="PF05013">
    <property type="entry name" value="FGase"/>
    <property type="match status" value="1"/>
</dbReference>
<dbReference type="AlphaFoldDB" id="A0A1N7FD25"/>
<dbReference type="Gene3D" id="3.40.630.40">
    <property type="entry name" value="Zn-dependent exopeptidases"/>
    <property type="match status" value="1"/>
</dbReference>
<gene>
    <name evidence="1" type="ORF">SAMN05421666_0930</name>
</gene>
<dbReference type="STRING" id="573024.SAMN05216208_1206"/>
<organism evidence="1 2">
    <name type="scientific">Roseovarius nanhaiticus</name>
    <dbReference type="NCBI Taxonomy" id="573024"/>
    <lineage>
        <taxon>Bacteria</taxon>
        <taxon>Pseudomonadati</taxon>
        <taxon>Pseudomonadota</taxon>
        <taxon>Alphaproteobacteria</taxon>
        <taxon>Rhodobacterales</taxon>
        <taxon>Roseobacteraceae</taxon>
        <taxon>Roseovarius</taxon>
    </lineage>
</organism>
<sequence>MPALACTIAILLRRRKGQTGSNGEFGVTYHPVVIDGADRGGRWAVLCDHASNEVPDFVNGGCLGVAPDDMARHIAYDPGAEGVSRALGAMLDGPAILSRFSRLVIDPNRGEEDPTLIMQLYDGTIIPGNRGISDIDAGERLRRCHRPYHDAVAQMAAARRAPVLVSVHSFTPQLRGRPPRPWQIGVLYSTDTRLARPLLARLRAEPDLSVGDNQPYTGHLPGDTIARHGIEHARPNVLIELRNDLIATEAQQKAWAARLAPILIETLADANL</sequence>
<protein>
    <submittedName>
        <fullName evidence="1">Predicted N-formylglutamate amidohydrolase</fullName>
    </submittedName>
</protein>
<keyword evidence="1" id="KW-0378">Hydrolase</keyword>
<dbReference type="EMBL" id="FTNV01000001">
    <property type="protein sequence ID" value="SIR98126.1"/>
    <property type="molecule type" value="Genomic_DNA"/>
</dbReference>